<name>A0A1F6EGL8_9BACT</name>
<dbReference type="InterPro" id="IPR001579">
    <property type="entry name" value="Glyco_hydro_18_chit_AS"/>
</dbReference>
<dbReference type="InterPro" id="IPR011583">
    <property type="entry name" value="Chitinase_II/V-like_cat"/>
</dbReference>
<evidence type="ECO:0000256" key="2">
    <source>
        <dbReference type="ARBA" id="ARBA00023295"/>
    </source>
</evidence>
<dbReference type="InterPro" id="IPR001223">
    <property type="entry name" value="Glyco_hydro18_cat"/>
</dbReference>
<evidence type="ECO:0000256" key="1">
    <source>
        <dbReference type="ARBA" id="ARBA00022801"/>
    </source>
</evidence>
<sequence>MKSASAILSVPTAFVLFLFVPLFASAAVWSSPFEVSGWIPYWRAATGTAETLQHLDTFKEINPFGYTMTAEGRLADTAVMSQEPWTSLKAEAAANHIRFIPTVMWSDRDAIHATLKDTAKRQLLVRIIVDEVNVNGYDGIDIDFENKSAETKPYFSLFLKELYKAMGDKWVQCTIEARTPLDSRYLDSADIPEDLSYANDFAVIAKNCDRVRFMTYDQQTVDQKLGEAATQPYGPVSDVRWVEKAVKEAAKTIPKRKIVIGIPTYGYEWKVTTYANNEHVVDLLWTFNPQYGWDLANEYNITPGRNEGGELGFTYIPKTSPVALPRPMVPWPWNLIASAASALTNASNTNMTYRMVTWSDAQAIQDKVALAKKLGVRGVAIFKIDGGEDQGMWDVLK</sequence>
<evidence type="ECO:0000313" key="7">
    <source>
        <dbReference type="Proteomes" id="UP000177306"/>
    </source>
</evidence>
<feature type="domain" description="GH18" evidence="5">
    <location>
        <begin position="33"/>
        <end position="397"/>
    </location>
</feature>
<dbReference type="Gene3D" id="3.20.20.80">
    <property type="entry name" value="Glycosidases"/>
    <property type="match status" value="1"/>
</dbReference>
<dbReference type="EMBL" id="MFLY01000032">
    <property type="protein sequence ID" value="OGG72780.1"/>
    <property type="molecule type" value="Genomic_DNA"/>
</dbReference>
<dbReference type="PANTHER" id="PTHR46066:SF2">
    <property type="entry name" value="CHITINASE DOMAIN-CONTAINING PROTEIN 1"/>
    <property type="match status" value="1"/>
</dbReference>
<dbReference type="Gene3D" id="3.10.50.10">
    <property type="match status" value="1"/>
</dbReference>
<dbReference type="PROSITE" id="PS01095">
    <property type="entry name" value="GH18_1"/>
    <property type="match status" value="1"/>
</dbReference>
<dbReference type="SMART" id="SM00636">
    <property type="entry name" value="Glyco_18"/>
    <property type="match status" value="1"/>
</dbReference>
<dbReference type="Proteomes" id="UP000177306">
    <property type="component" value="Unassembled WGS sequence"/>
</dbReference>
<evidence type="ECO:0000256" key="4">
    <source>
        <dbReference type="RuleBase" id="RU004453"/>
    </source>
</evidence>
<reference evidence="6 7" key="1">
    <citation type="journal article" date="2016" name="Nat. Commun.">
        <title>Thousands of microbial genomes shed light on interconnected biogeochemical processes in an aquifer system.</title>
        <authorList>
            <person name="Anantharaman K."/>
            <person name="Brown C.T."/>
            <person name="Hug L.A."/>
            <person name="Sharon I."/>
            <person name="Castelle C.J."/>
            <person name="Probst A.J."/>
            <person name="Thomas B.C."/>
            <person name="Singh A."/>
            <person name="Wilkins M.J."/>
            <person name="Karaoz U."/>
            <person name="Brodie E.L."/>
            <person name="Williams K.H."/>
            <person name="Hubbard S.S."/>
            <person name="Banfield J.F."/>
        </authorList>
    </citation>
    <scope>NUCLEOTIDE SEQUENCE [LARGE SCALE GENOMIC DNA]</scope>
</reference>
<keyword evidence="1 3" id="KW-0378">Hydrolase</keyword>
<comment type="caution">
    <text evidence="6">The sequence shown here is derived from an EMBL/GenBank/DDBJ whole genome shotgun (WGS) entry which is preliminary data.</text>
</comment>
<evidence type="ECO:0000313" key="6">
    <source>
        <dbReference type="EMBL" id="OGG72780.1"/>
    </source>
</evidence>
<comment type="similarity">
    <text evidence="4">Belongs to the glycosyl hydrolase 18 family.</text>
</comment>
<dbReference type="Pfam" id="PF00704">
    <property type="entry name" value="Glyco_hydro_18"/>
    <property type="match status" value="1"/>
</dbReference>
<gene>
    <name evidence="6" type="ORF">A3A38_03535</name>
</gene>
<evidence type="ECO:0000256" key="3">
    <source>
        <dbReference type="RuleBase" id="RU000489"/>
    </source>
</evidence>
<accession>A0A1F6EGL8</accession>
<dbReference type="InterPro" id="IPR029070">
    <property type="entry name" value="Chitinase_insertion_sf"/>
</dbReference>
<dbReference type="AlphaFoldDB" id="A0A1F6EGL8"/>
<dbReference type="GO" id="GO:0008061">
    <property type="term" value="F:chitin binding"/>
    <property type="evidence" value="ECO:0007669"/>
    <property type="project" value="InterPro"/>
</dbReference>
<dbReference type="PROSITE" id="PS51910">
    <property type="entry name" value="GH18_2"/>
    <property type="match status" value="1"/>
</dbReference>
<keyword evidence="2 3" id="KW-0326">Glycosidase</keyword>
<proteinExistence type="inferred from homology"/>
<dbReference type="SUPFAM" id="SSF51445">
    <property type="entry name" value="(Trans)glycosidases"/>
    <property type="match status" value="1"/>
</dbReference>
<dbReference type="PANTHER" id="PTHR46066">
    <property type="entry name" value="CHITINASE DOMAIN-CONTAINING PROTEIN 1 FAMILY MEMBER"/>
    <property type="match status" value="1"/>
</dbReference>
<protein>
    <recommendedName>
        <fullName evidence="5">GH18 domain-containing protein</fullName>
    </recommendedName>
</protein>
<dbReference type="GO" id="GO:0004553">
    <property type="term" value="F:hydrolase activity, hydrolyzing O-glycosyl compounds"/>
    <property type="evidence" value="ECO:0007669"/>
    <property type="project" value="InterPro"/>
</dbReference>
<dbReference type="GO" id="GO:0005975">
    <property type="term" value="P:carbohydrate metabolic process"/>
    <property type="evidence" value="ECO:0007669"/>
    <property type="project" value="InterPro"/>
</dbReference>
<dbReference type="InterPro" id="IPR017853">
    <property type="entry name" value="GH"/>
</dbReference>
<organism evidence="6 7">
    <name type="scientific">Candidatus Kaiserbacteria bacterium RIFCSPLOWO2_01_FULL_53_17</name>
    <dbReference type="NCBI Taxonomy" id="1798511"/>
    <lineage>
        <taxon>Bacteria</taxon>
        <taxon>Candidatus Kaiseribacteriota</taxon>
    </lineage>
</organism>
<evidence type="ECO:0000259" key="5">
    <source>
        <dbReference type="PROSITE" id="PS51910"/>
    </source>
</evidence>